<dbReference type="PANTHER" id="PTHR47197">
    <property type="entry name" value="PROTEIN NIRF"/>
    <property type="match status" value="1"/>
</dbReference>
<dbReference type="AlphaFoldDB" id="A1K4V4"/>
<dbReference type="PANTHER" id="PTHR47197:SF3">
    <property type="entry name" value="DIHYDRO-HEME D1 DEHYDROGENASE"/>
    <property type="match status" value="1"/>
</dbReference>
<feature type="signal peptide" evidence="1">
    <location>
        <begin position="1"/>
        <end position="25"/>
    </location>
</feature>
<dbReference type="InterPro" id="IPR011044">
    <property type="entry name" value="Quino_amine_DH_bsu"/>
</dbReference>
<evidence type="ECO:0000256" key="1">
    <source>
        <dbReference type="SAM" id="SignalP"/>
    </source>
</evidence>
<dbReference type="Proteomes" id="UP000002588">
    <property type="component" value="Chromosome"/>
</dbReference>
<dbReference type="HOGENOM" id="CLU_768688_0_0_4"/>
<dbReference type="RefSeq" id="WP_011764975.1">
    <property type="nucleotide sequence ID" value="NC_008702.1"/>
</dbReference>
<feature type="chain" id="PRO_5002635833" evidence="1">
    <location>
        <begin position="26"/>
        <end position="381"/>
    </location>
</feature>
<keyword evidence="1" id="KW-0732">Signal</keyword>
<keyword evidence="3" id="KW-1185">Reference proteome</keyword>
<dbReference type="EMBL" id="AM406670">
    <property type="protein sequence ID" value="CAL93859.1"/>
    <property type="molecule type" value="Genomic_DNA"/>
</dbReference>
<name>A1K4V4_AZOSB</name>
<evidence type="ECO:0000313" key="2">
    <source>
        <dbReference type="EMBL" id="CAL93859.1"/>
    </source>
</evidence>
<proteinExistence type="predicted"/>
<dbReference type="InterPro" id="IPR023879">
    <property type="entry name" value="QH-AmDH_bsu"/>
</dbReference>
<sequence>MAHTTPALRCAALLATLAAALPAAAQNAPTALNTDRALQSGHEYLVVANRPNNLHVVDLQSNTLYKTCPLPDAFGPGTAQISPDRRTAYILNNRFEDIYGIDLDTCEVRFRAHMAQADNERAKAIFSFAISADGKSLYAVQNPTTLHRDHYRVGEPRFVVYDTAAGLDAKPVRSFPAPRQATVMQAALDGSGAVYMAGANLYRVDPATGTFTTTLPIRDWQRPGYAPPDVLYAWPIQTPTKDFTLLYTTARVADASKPESAEYRYGLLNVNLQTGEAEAPEFGPLTEIYFSGVRWPKDRNIMFGLLHRLAKYDIKAQKLLEAVELEHTYYALLTNASGSRLYLTGTFNDIAVYDAETLKKVTNVQLPGGDMSLGTGQVFMR</sequence>
<dbReference type="InterPro" id="IPR015943">
    <property type="entry name" value="WD40/YVTN_repeat-like_dom_sf"/>
</dbReference>
<dbReference type="Gene3D" id="2.130.10.10">
    <property type="entry name" value="YVTN repeat-like/Quinoprotein amine dehydrogenase"/>
    <property type="match status" value="1"/>
</dbReference>
<evidence type="ECO:0000313" key="3">
    <source>
        <dbReference type="Proteomes" id="UP000002588"/>
    </source>
</evidence>
<gene>
    <name evidence="2" type="primary">qhpB</name>
    <name evidence="2" type="ordered locus">azo1242</name>
</gene>
<dbReference type="eggNOG" id="COG3391">
    <property type="taxonomic scope" value="Bacteria"/>
</dbReference>
<dbReference type="SUPFAM" id="SSF50969">
    <property type="entry name" value="YVTN repeat-like/Quinoprotein amine dehydrogenase"/>
    <property type="match status" value="1"/>
</dbReference>
<reference evidence="2 3" key="1">
    <citation type="journal article" date="2006" name="Nat. Biotechnol.">
        <title>Complete genome of the mutualistic, N2-fixing grass endophyte Azoarcus sp. strain BH72.</title>
        <authorList>
            <person name="Krause A."/>
            <person name="Ramakumar A."/>
            <person name="Bartels D."/>
            <person name="Battistoni F."/>
            <person name="Bekel T."/>
            <person name="Boch J."/>
            <person name="Boehm M."/>
            <person name="Friedrich F."/>
            <person name="Hurek T."/>
            <person name="Krause L."/>
            <person name="Linke B."/>
            <person name="McHardy A.C."/>
            <person name="Sarkar A."/>
            <person name="Schneiker S."/>
            <person name="Syed A.A."/>
            <person name="Thauer R."/>
            <person name="Vorhoelter F.-J."/>
            <person name="Weidner S."/>
            <person name="Puehler A."/>
            <person name="Reinhold-Hurek B."/>
            <person name="Kaiser O."/>
            <person name="Goesmann A."/>
        </authorList>
    </citation>
    <scope>NUCLEOTIDE SEQUENCE [LARGE SCALE GENOMIC DNA]</scope>
    <source>
        <strain evidence="2 3">BH72</strain>
    </source>
</reference>
<protein>
    <submittedName>
        <fullName evidence="2">Probable quinohemoprotein amine dehydrogease,beta subunit</fullName>
    </submittedName>
</protein>
<dbReference type="STRING" id="62928.azo1242"/>
<dbReference type="NCBIfam" id="TIGR03907">
    <property type="entry name" value="QH_beta"/>
    <property type="match status" value="1"/>
</dbReference>
<dbReference type="KEGG" id="azo:azo1242"/>
<accession>A1K4V4</accession>
<organism evidence="2 3">
    <name type="scientific">Azoarcus sp. (strain BH72)</name>
    <dbReference type="NCBI Taxonomy" id="418699"/>
    <lineage>
        <taxon>Bacteria</taxon>
        <taxon>Pseudomonadati</taxon>
        <taxon>Pseudomonadota</taxon>
        <taxon>Betaproteobacteria</taxon>
        <taxon>Rhodocyclales</taxon>
        <taxon>Zoogloeaceae</taxon>
        <taxon>Azoarcus</taxon>
    </lineage>
</organism>
<dbReference type="InterPro" id="IPR051200">
    <property type="entry name" value="Host-pathogen_enzymatic-act"/>
</dbReference>